<keyword evidence="8 10" id="KW-0442">Lipid degradation</keyword>
<sequence>MDDSPCYLLTVRIIQIKNLRKADLFSQSDCYVSLFLPTASFERVQTKSIKDCKNPVWNETFSFRIQSQVKNVLELMVHDEDNCIADEHLLTVLFDIYKIHLGETVCLVFPLDPKVRRQGNEKILLISQIISIITISVCIVVETNLKFTVQGSYEETQEFLLGSELHPVDPLVFHYIKYKESALELEVPKKSRGKGLAKNLDVRLGYDLCVDEDIVIQKRKKLAAITLQKVLHLQRDLQEHEVPVVAVMTTGGSARAFTALHGNLYGLQKLDLLDCISYITGSSGSTWTLSNLYQHDYNPVIVIKWCWLIHFLKQKRSTLSEQKCALSHGQNPLPIYMVLNTRDKYSLPEFKEWMEFTPFEVGLLKYGAYIRSENFGSKFFMGRMMKKVPESQICFMEGVWSNVFSYNLLDSWRALDTSEESFWHKYTRDRVKDIEEWPSQPSRPQELHTQLVIPAPKFPTILREIITKRITTSEVYNFLMGFQLSNEYLDNENFYIWKDTVLDTFPNQLTATSEYLTLADTAAFLDISYPPLLRPERKVDVIIHLNYSSGSQTTTLDKASRYFSKQGIPFPKVDLSHIKDENLKECYVFEDPENPKAPIVIFFPLINDTFKKYKAPGVERSPSEMKQGQVDVSSPQSPYGLQCFQYTEEDFDKLVELTSYNIQNNKYLILQSLQRAIERKGQQMK</sequence>
<evidence type="ECO:0000256" key="2">
    <source>
        <dbReference type="ARBA" id="ARBA00004514"/>
    </source>
</evidence>
<evidence type="ECO:0000256" key="7">
    <source>
        <dbReference type="ARBA" id="ARBA00022837"/>
    </source>
</evidence>
<evidence type="ECO:0000256" key="11">
    <source>
        <dbReference type="RuleBase" id="RU362102"/>
    </source>
</evidence>
<dbReference type="InterPro" id="IPR016035">
    <property type="entry name" value="Acyl_Trfase/lysoPLipase"/>
</dbReference>
<dbReference type="SMART" id="SM00239">
    <property type="entry name" value="C2"/>
    <property type="match status" value="1"/>
</dbReference>
<dbReference type="GeneTree" id="ENSGT01030000234606"/>
<evidence type="ECO:0000256" key="5">
    <source>
        <dbReference type="ARBA" id="ARBA00022723"/>
    </source>
</evidence>
<evidence type="ECO:0000256" key="3">
    <source>
        <dbReference type="ARBA" id="ARBA00013278"/>
    </source>
</evidence>
<dbReference type="GO" id="GO:0046475">
    <property type="term" value="P:glycerophospholipid catabolic process"/>
    <property type="evidence" value="ECO:0000318"/>
    <property type="project" value="GO_Central"/>
</dbReference>
<dbReference type="AlphaFoldDB" id="A0A803TU11"/>
<evidence type="ECO:0000259" key="13">
    <source>
        <dbReference type="PROSITE" id="PS51210"/>
    </source>
</evidence>
<keyword evidence="15" id="KW-1185">Reference proteome</keyword>
<evidence type="ECO:0000313" key="14">
    <source>
        <dbReference type="Ensembl" id="ENSACAP00000038701.1"/>
    </source>
</evidence>
<dbReference type="EC" id="3.1.1.4" evidence="3 11"/>
<dbReference type="Pfam" id="PF18695">
    <property type="entry name" value="cPLA2_C2"/>
    <property type="match status" value="1"/>
</dbReference>
<keyword evidence="6 10" id="KW-0378">Hydrolase</keyword>
<dbReference type="Gene3D" id="3.40.1090.10">
    <property type="entry name" value="Cytosolic phospholipase A2 catalytic domain"/>
    <property type="match status" value="2"/>
</dbReference>
<proteinExistence type="predicted"/>
<organism evidence="14 15">
    <name type="scientific">Anolis carolinensis</name>
    <name type="common">Green anole</name>
    <name type="synonym">American chameleon</name>
    <dbReference type="NCBI Taxonomy" id="28377"/>
    <lineage>
        <taxon>Eukaryota</taxon>
        <taxon>Metazoa</taxon>
        <taxon>Chordata</taxon>
        <taxon>Craniata</taxon>
        <taxon>Vertebrata</taxon>
        <taxon>Euteleostomi</taxon>
        <taxon>Lepidosauria</taxon>
        <taxon>Squamata</taxon>
        <taxon>Bifurcata</taxon>
        <taxon>Unidentata</taxon>
        <taxon>Episquamata</taxon>
        <taxon>Toxicofera</taxon>
        <taxon>Iguania</taxon>
        <taxon>Dactyloidae</taxon>
        <taxon>Anolis</taxon>
    </lineage>
</organism>
<dbReference type="InterPro" id="IPR040723">
    <property type="entry name" value="cPLA2_C2"/>
</dbReference>
<feature type="domain" description="C2" evidence="12">
    <location>
        <begin position="1"/>
        <end position="109"/>
    </location>
</feature>
<dbReference type="Ensembl" id="ENSACAT00000049557.1">
    <property type="protein sequence ID" value="ENSACAP00000038701.1"/>
    <property type="gene ID" value="ENSACAG00000037041.1"/>
</dbReference>
<dbReference type="InterPro" id="IPR000008">
    <property type="entry name" value="C2_dom"/>
</dbReference>
<evidence type="ECO:0000259" key="12">
    <source>
        <dbReference type="PROSITE" id="PS50004"/>
    </source>
</evidence>
<keyword evidence="4 11" id="KW-0963">Cytoplasm</keyword>
<keyword evidence="5 11" id="KW-0479">Metal-binding</keyword>
<evidence type="ECO:0000256" key="4">
    <source>
        <dbReference type="ARBA" id="ARBA00022490"/>
    </source>
</evidence>
<dbReference type="Gene3D" id="2.60.40.150">
    <property type="entry name" value="C2 domain"/>
    <property type="match status" value="1"/>
</dbReference>
<evidence type="ECO:0000256" key="6">
    <source>
        <dbReference type="ARBA" id="ARBA00022801"/>
    </source>
</evidence>
<dbReference type="GO" id="GO:0005544">
    <property type="term" value="F:calcium-dependent phospholipid binding"/>
    <property type="evidence" value="ECO:0000318"/>
    <property type="project" value="GO_Central"/>
</dbReference>
<dbReference type="PANTHER" id="PTHR10728">
    <property type="entry name" value="CYTOSOLIC PHOSPHOLIPASE A2"/>
    <property type="match status" value="1"/>
</dbReference>
<accession>A0A803TU11</accession>
<comment type="domain">
    <text evidence="11">The N-terminal C2 domain associates with lipid membranes upon calcium binding.</text>
</comment>
<keyword evidence="9 10" id="KW-0443">Lipid metabolism</keyword>
<dbReference type="PANTHER" id="PTHR10728:SF63">
    <property type="entry name" value="PHOSPHOLIPASE A2"/>
    <property type="match status" value="1"/>
</dbReference>
<dbReference type="GO" id="GO:0047498">
    <property type="term" value="F:calcium-dependent phospholipase A2 activity"/>
    <property type="evidence" value="ECO:0000318"/>
    <property type="project" value="GO_Central"/>
</dbReference>
<dbReference type="PROSITE" id="PS50004">
    <property type="entry name" value="C2"/>
    <property type="match status" value="1"/>
</dbReference>
<dbReference type="GO" id="GO:0016020">
    <property type="term" value="C:membrane"/>
    <property type="evidence" value="ECO:0007669"/>
    <property type="project" value="UniProtKB-SubCell"/>
</dbReference>
<dbReference type="GO" id="GO:0005829">
    <property type="term" value="C:cytosol"/>
    <property type="evidence" value="ECO:0000318"/>
    <property type="project" value="GO_Central"/>
</dbReference>
<evidence type="ECO:0000256" key="1">
    <source>
        <dbReference type="ARBA" id="ARBA00004170"/>
    </source>
</evidence>
<dbReference type="Pfam" id="PF01735">
    <property type="entry name" value="PLA2_B"/>
    <property type="match status" value="1"/>
</dbReference>
<reference evidence="14 15" key="1">
    <citation type="submission" date="2009-12" db="EMBL/GenBank/DDBJ databases">
        <title>The Genome Sequence of Anolis carolinensis (Green Anole Lizard).</title>
        <authorList>
            <consortium name="The Genome Sequencing Platform"/>
            <person name="Di Palma F."/>
            <person name="Alfoldi J."/>
            <person name="Heiman D."/>
            <person name="Young S."/>
            <person name="Grabherr M."/>
            <person name="Johnson J."/>
            <person name="Lander E.S."/>
            <person name="Lindblad-Toh K."/>
        </authorList>
    </citation>
    <scope>NUCLEOTIDE SEQUENCE [LARGE SCALE GENOMIC DNA]</scope>
    <source>
        <strain evidence="14 15">JBL SC #1</strain>
    </source>
</reference>
<comment type="subcellular location">
    <subcellularLocation>
        <location evidence="2">Cytoplasm</location>
        <location evidence="2">Cytosol</location>
    </subcellularLocation>
    <subcellularLocation>
        <location evidence="1">Membrane</location>
        <topology evidence="1">Peripheral membrane protein</topology>
    </subcellularLocation>
</comment>
<name>A0A803TU11_ANOCA</name>
<dbReference type="Proteomes" id="UP000001646">
    <property type="component" value="Chromosome 1"/>
</dbReference>
<comment type="catalytic activity">
    <reaction evidence="11">
        <text>a 1,2-diacyl-sn-glycero-3-phosphocholine + H2O = a 1-acyl-sn-glycero-3-phosphocholine + a fatty acid + H(+)</text>
        <dbReference type="Rhea" id="RHEA:15801"/>
        <dbReference type="ChEBI" id="CHEBI:15377"/>
        <dbReference type="ChEBI" id="CHEBI:15378"/>
        <dbReference type="ChEBI" id="CHEBI:28868"/>
        <dbReference type="ChEBI" id="CHEBI:57643"/>
        <dbReference type="ChEBI" id="CHEBI:58168"/>
        <dbReference type="EC" id="3.1.1.4"/>
    </reaction>
</comment>
<keyword evidence="7 11" id="KW-0106">Calcium</keyword>
<protein>
    <recommendedName>
        <fullName evidence="3 11">Phospholipase A2</fullName>
        <ecNumber evidence="3 11">3.1.1.4</ecNumber>
    </recommendedName>
</protein>
<dbReference type="InterPro" id="IPR002642">
    <property type="entry name" value="LysoPLipase_cat_dom"/>
</dbReference>
<dbReference type="SUPFAM" id="SSF52151">
    <property type="entry name" value="FabD/lysophospholipase-like"/>
    <property type="match status" value="1"/>
</dbReference>
<dbReference type="GO" id="GO:0005509">
    <property type="term" value="F:calcium ion binding"/>
    <property type="evidence" value="ECO:0000318"/>
    <property type="project" value="GO_Central"/>
</dbReference>
<feature type="domain" description="PLA2c" evidence="13">
    <location>
        <begin position="194"/>
        <end position="685"/>
    </location>
</feature>
<reference evidence="14" key="2">
    <citation type="submission" date="2025-08" db="UniProtKB">
        <authorList>
            <consortium name="Ensembl"/>
        </authorList>
    </citation>
    <scope>IDENTIFICATION</scope>
</reference>
<evidence type="ECO:0000313" key="15">
    <source>
        <dbReference type="Proteomes" id="UP000001646"/>
    </source>
</evidence>
<reference evidence="14" key="3">
    <citation type="submission" date="2025-09" db="UniProtKB">
        <authorList>
            <consortium name="Ensembl"/>
        </authorList>
    </citation>
    <scope>IDENTIFICATION</scope>
</reference>
<evidence type="ECO:0000256" key="8">
    <source>
        <dbReference type="ARBA" id="ARBA00022963"/>
    </source>
</evidence>
<dbReference type="Pfam" id="PF00168">
    <property type="entry name" value="C2"/>
    <property type="match status" value="1"/>
</dbReference>
<evidence type="ECO:0000256" key="10">
    <source>
        <dbReference type="PROSITE-ProRule" id="PRU00555"/>
    </source>
</evidence>
<dbReference type="InterPro" id="IPR035892">
    <property type="entry name" value="C2_domain_sf"/>
</dbReference>
<dbReference type="InParanoid" id="A0A803TU11"/>
<evidence type="ECO:0000256" key="9">
    <source>
        <dbReference type="ARBA" id="ARBA00023098"/>
    </source>
</evidence>
<dbReference type="SUPFAM" id="SSF49562">
    <property type="entry name" value="C2 domain (Calcium/lipid-binding domain, CaLB)"/>
    <property type="match status" value="1"/>
</dbReference>
<dbReference type="FunFam" id="2.60.40.150:FF:000030">
    <property type="entry name" value="Phospholipase A2"/>
    <property type="match status" value="1"/>
</dbReference>
<dbReference type="PROSITE" id="PS51210">
    <property type="entry name" value="PLA2C"/>
    <property type="match status" value="1"/>
</dbReference>
<dbReference type="SMART" id="SM00022">
    <property type="entry name" value="PLAc"/>
    <property type="match status" value="1"/>
</dbReference>